<sequence length="195" mass="22317">MPKFSPEDLEIFAIPGFEERMGAIREHIHPRLQELGEELAEPLAAHTGEPMFPHVAKHARRSVNPPEDTWVAFGPEKRGYKKYPYVGVAISRFGVHPQVVCKQESWENRPTMADRLDARRPALRLGNFQDWKFADAPEEQVADDAFWDARLHKMRLKTGGLDLGRTIHPERSSPDALLGELADFTHLYRVLRGME</sequence>
<dbReference type="Proteomes" id="UP000183104">
    <property type="component" value="Unassembled WGS sequence"/>
</dbReference>
<protein>
    <submittedName>
        <fullName evidence="1">Uncharacterized protein YktB, UPF0637 family</fullName>
    </submittedName>
</protein>
<dbReference type="EMBL" id="FMUN01000002">
    <property type="protein sequence ID" value="SCX97306.1"/>
    <property type="molecule type" value="Genomic_DNA"/>
</dbReference>
<gene>
    <name evidence="1" type="ORF">SAMN05661077_0893</name>
</gene>
<reference evidence="2" key="1">
    <citation type="submission" date="2016-10" db="EMBL/GenBank/DDBJ databases">
        <authorList>
            <person name="Varghese N."/>
        </authorList>
    </citation>
    <scope>NUCLEOTIDE SEQUENCE [LARGE SCALE GENOMIC DNA]</scope>
    <source>
        <strain evidence="2">HL 19</strain>
    </source>
</reference>
<organism evidence="1 2">
    <name type="scientific">Thiohalorhabdus denitrificans</name>
    <dbReference type="NCBI Taxonomy" id="381306"/>
    <lineage>
        <taxon>Bacteria</taxon>
        <taxon>Pseudomonadati</taxon>
        <taxon>Pseudomonadota</taxon>
        <taxon>Gammaproteobacteria</taxon>
        <taxon>Thiohalorhabdales</taxon>
        <taxon>Thiohalorhabdaceae</taxon>
        <taxon>Thiohalorhabdus</taxon>
    </lineage>
</organism>
<dbReference type="InterPro" id="IPR053707">
    <property type="entry name" value="UPF0637_domain_sf"/>
</dbReference>
<keyword evidence="2" id="KW-1185">Reference proteome</keyword>
<evidence type="ECO:0000313" key="2">
    <source>
        <dbReference type="Proteomes" id="UP000183104"/>
    </source>
</evidence>
<dbReference type="InterPro" id="IPR009403">
    <property type="entry name" value="UPF0637"/>
</dbReference>
<proteinExistence type="predicted"/>
<dbReference type="Pfam" id="PF06335">
    <property type="entry name" value="DUF1054"/>
    <property type="match status" value="1"/>
</dbReference>
<evidence type="ECO:0000313" key="1">
    <source>
        <dbReference type="EMBL" id="SCX97306.1"/>
    </source>
</evidence>
<dbReference type="RefSeq" id="WP_054966595.1">
    <property type="nucleotide sequence ID" value="NZ_FMUN01000002.1"/>
</dbReference>
<accession>A0A1G5C4P6</accession>
<dbReference type="Gene3D" id="3.30.930.20">
    <property type="entry name" value="Protein of unknown function DUF1054"/>
    <property type="match status" value="1"/>
</dbReference>
<dbReference type="SUPFAM" id="SSF142913">
    <property type="entry name" value="YktB/PF0168-like"/>
    <property type="match status" value="1"/>
</dbReference>
<name>A0A1G5C4P6_9GAMM</name>
<dbReference type="AlphaFoldDB" id="A0A1G5C4P6"/>